<sequence length="199" mass="22807">MKYTYLLFLIFFGSINSLQAQHYGNSLGIRLGNNDLGRTVGLSFQQRISKRNTIEAILQSDFSRNTTAHILYEIHRPIISKRLNYYYGGGLAFGSEESFMKDAVNKEIVHTYGNSTVGVDFILGFEMTFLNTVFSFDYKPNINVAGREEFFRGQAGISARMVLVKSKDQKKRQRQRQRAKNQQNTSSFGEKINSIFKKN</sequence>
<dbReference type="EMBL" id="FOVW01000006">
    <property type="protein sequence ID" value="SFO40518.1"/>
    <property type="molecule type" value="Genomic_DNA"/>
</dbReference>
<evidence type="ECO:0008006" key="5">
    <source>
        <dbReference type="Google" id="ProtNLM"/>
    </source>
</evidence>
<feature type="compositionally biased region" description="Basic residues" evidence="1">
    <location>
        <begin position="168"/>
        <end position="179"/>
    </location>
</feature>
<dbReference type="RefSeq" id="WP_091653968.1">
    <property type="nucleotide sequence ID" value="NZ_FOVW01000006.1"/>
</dbReference>
<feature type="region of interest" description="Disordered" evidence="1">
    <location>
        <begin position="168"/>
        <end position="199"/>
    </location>
</feature>
<proteinExistence type="predicted"/>
<feature type="chain" id="PRO_5011647731" description="Outer membrane protein beta-barrel domain-containing protein" evidence="2">
    <location>
        <begin position="21"/>
        <end position="199"/>
    </location>
</feature>
<dbReference type="Proteomes" id="UP000199564">
    <property type="component" value="Unassembled WGS sequence"/>
</dbReference>
<keyword evidence="4" id="KW-1185">Reference proteome</keyword>
<protein>
    <recommendedName>
        <fullName evidence="5">Outer membrane protein beta-barrel domain-containing protein</fullName>
    </recommendedName>
</protein>
<evidence type="ECO:0000256" key="1">
    <source>
        <dbReference type="SAM" id="MobiDB-lite"/>
    </source>
</evidence>
<evidence type="ECO:0000256" key="2">
    <source>
        <dbReference type="SAM" id="SignalP"/>
    </source>
</evidence>
<dbReference type="STRING" id="226506.SAMN04488519_106123"/>
<evidence type="ECO:0000313" key="4">
    <source>
        <dbReference type="Proteomes" id="UP000199564"/>
    </source>
</evidence>
<gene>
    <name evidence="3" type="ORF">SAMN04488519_106123</name>
</gene>
<keyword evidence="2" id="KW-0732">Signal</keyword>
<evidence type="ECO:0000313" key="3">
    <source>
        <dbReference type="EMBL" id="SFO40518.1"/>
    </source>
</evidence>
<accession>A0A1I5GWW6</accession>
<organism evidence="3 4">
    <name type="scientific">Algoriphagus ornithinivorans</name>
    <dbReference type="NCBI Taxonomy" id="226506"/>
    <lineage>
        <taxon>Bacteria</taxon>
        <taxon>Pseudomonadati</taxon>
        <taxon>Bacteroidota</taxon>
        <taxon>Cytophagia</taxon>
        <taxon>Cytophagales</taxon>
        <taxon>Cyclobacteriaceae</taxon>
        <taxon>Algoriphagus</taxon>
    </lineage>
</organism>
<feature type="signal peptide" evidence="2">
    <location>
        <begin position="1"/>
        <end position="20"/>
    </location>
</feature>
<name>A0A1I5GWW6_9BACT</name>
<reference evidence="4" key="1">
    <citation type="submission" date="2016-10" db="EMBL/GenBank/DDBJ databases">
        <authorList>
            <person name="Varghese N."/>
            <person name="Submissions S."/>
        </authorList>
    </citation>
    <scope>NUCLEOTIDE SEQUENCE [LARGE SCALE GENOMIC DNA]</scope>
    <source>
        <strain evidence="4">DSM 15282</strain>
    </source>
</reference>
<dbReference type="AlphaFoldDB" id="A0A1I5GWW6"/>